<reference evidence="1" key="1">
    <citation type="journal article" date="2019" name="Environ. Microbiol.">
        <title>Fungal ecological strategies reflected in gene transcription - a case study of two litter decomposers.</title>
        <authorList>
            <person name="Barbi F."/>
            <person name="Kohler A."/>
            <person name="Barry K."/>
            <person name="Baskaran P."/>
            <person name="Daum C."/>
            <person name="Fauchery L."/>
            <person name="Ihrmark K."/>
            <person name="Kuo A."/>
            <person name="LaButti K."/>
            <person name="Lipzen A."/>
            <person name="Morin E."/>
            <person name="Grigoriev I.V."/>
            <person name="Henrissat B."/>
            <person name="Lindahl B."/>
            <person name="Martin F."/>
        </authorList>
    </citation>
    <scope>NUCLEOTIDE SEQUENCE</scope>
    <source>
        <strain evidence="1">JB14</strain>
    </source>
</reference>
<sequence length="152" mass="16961">MTLRVFPLSYMSKAIASACEYWSSSGFNVPKLKEWYNGAQVKLIVRRPEEIPSLTIVPPLYPMENLLTSIMAAIKYTLNIPRTFTIKFTSDIISAVMAAGLSAGAVSLDPLDTLSLVLLHFTLFNHVCCLLSCGTDHYSLLINIGWFSYFRS</sequence>
<dbReference type="AlphaFoldDB" id="A0A6A4HQH6"/>
<accession>A0A6A4HQH6</accession>
<dbReference type="Proteomes" id="UP000799118">
    <property type="component" value="Unassembled WGS sequence"/>
</dbReference>
<evidence type="ECO:0000313" key="2">
    <source>
        <dbReference type="Proteomes" id="UP000799118"/>
    </source>
</evidence>
<gene>
    <name evidence="1" type="ORF">BT96DRAFT_648691</name>
</gene>
<protein>
    <submittedName>
        <fullName evidence="1">Uncharacterized protein</fullName>
    </submittedName>
</protein>
<evidence type="ECO:0000313" key="1">
    <source>
        <dbReference type="EMBL" id="KAE9400336.1"/>
    </source>
</evidence>
<name>A0A6A4HQH6_9AGAR</name>
<keyword evidence="2" id="KW-1185">Reference proteome</keyword>
<organism evidence="1 2">
    <name type="scientific">Gymnopus androsaceus JB14</name>
    <dbReference type="NCBI Taxonomy" id="1447944"/>
    <lineage>
        <taxon>Eukaryota</taxon>
        <taxon>Fungi</taxon>
        <taxon>Dikarya</taxon>
        <taxon>Basidiomycota</taxon>
        <taxon>Agaricomycotina</taxon>
        <taxon>Agaricomycetes</taxon>
        <taxon>Agaricomycetidae</taxon>
        <taxon>Agaricales</taxon>
        <taxon>Marasmiineae</taxon>
        <taxon>Omphalotaceae</taxon>
        <taxon>Gymnopus</taxon>
    </lineage>
</organism>
<dbReference type="EMBL" id="ML769457">
    <property type="protein sequence ID" value="KAE9400336.1"/>
    <property type="molecule type" value="Genomic_DNA"/>
</dbReference>
<proteinExistence type="predicted"/>